<evidence type="ECO:0000313" key="2">
    <source>
        <dbReference type="Proteomes" id="UP000000546"/>
    </source>
</evidence>
<dbReference type="AlphaFoldDB" id="Q4FUJ0"/>
<dbReference type="OrthoDB" id="6650404at2"/>
<proteinExistence type="predicted"/>
<sequence>MSKQLTAALIAACIAELPTGHISMPHKHLGGNVNIKIHNVAEREAFEKAAFGADSEFKDYPQRAVTFAHAVVDENGKRLFGDDQIPVISEWPAYVTMPVFQRYNEINGVGPDKVEAAEKNS</sequence>
<name>Q4FUJ0_PSYA2</name>
<dbReference type="KEGG" id="par:Psyc_0455"/>
<gene>
    <name evidence="1" type="ordered locus">Psyc_0455</name>
</gene>
<keyword evidence="2" id="KW-1185">Reference proteome</keyword>
<dbReference type="STRING" id="259536.Psyc_0455"/>
<accession>Q4FUJ0</accession>
<dbReference type="EMBL" id="CP000082">
    <property type="protein sequence ID" value="AAZ18318.1"/>
    <property type="molecule type" value="Genomic_DNA"/>
</dbReference>
<dbReference type="HOGENOM" id="CLU_2036063_0_0_6"/>
<evidence type="ECO:0000313" key="1">
    <source>
        <dbReference type="EMBL" id="AAZ18318.1"/>
    </source>
</evidence>
<protein>
    <submittedName>
        <fullName evidence="1">Uncharacterized protein</fullName>
    </submittedName>
</protein>
<organism evidence="1 2">
    <name type="scientific">Psychrobacter arcticus (strain DSM 17307 / VKM B-2377 / 273-4)</name>
    <dbReference type="NCBI Taxonomy" id="259536"/>
    <lineage>
        <taxon>Bacteria</taxon>
        <taxon>Pseudomonadati</taxon>
        <taxon>Pseudomonadota</taxon>
        <taxon>Gammaproteobacteria</taxon>
        <taxon>Moraxellales</taxon>
        <taxon>Moraxellaceae</taxon>
        <taxon>Psychrobacter</taxon>
    </lineage>
</organism>
<dbReference type="RefSeq" id="WP_011279754.1">
    <property type="nucleotide sequence ID" value="NC_007204.1"/>
</dbReference>
<dbReference type="Proteomes" id="UP000000546">
    <property type="component" value="Chromosome"/>
</dbReference>
<reference evidence="1 2" key="1">
    <citation type="journal article" date="2010" name="Appl. Environ. Microbiol.">
        <title>The genome sequence of Psychrobacter arcticus 273-4, a psychroactive Siberian permafrost bacterium, reveals mechanisms for adaptation to low-temperature growth.</title>
        <authorList>
            <person name="Ayala-del-Rio H.L."/>
            <person name="Chain P.S."/>
            <person name="Grzymski J.J."/>
            <person name="Ponder M.A."/>
            <person name="Ivanova N."/>
            <person name="Bergholz P.W."/>
            <person name="Di Bartolo G."/>
            <person name="Hauser L."/>
            <person name="Land M."/>
            <person name="Bakermans C."/>
            <person name="Rodrigues D."/>
            <person name="Klappenbach J."/>
            <person name="Zarka D."/>
            <person name="Larimer F."/>
            <person name="Richardson P."/>
            <person name="Murray A."/>
            <person name="Thomashow M."/>
            <person name="Tiedje J.M."/>
        </authorList>
    </citation>
    <scope>NUCLEOTIDE SEQUENCE [LARGE SCALE GENOMIC DNA]</scope>
    <source>
        <strain evidence="2">DSM 17307 / VKM B-2377 / 273-4</strain>
    </source>
</reference>